<dbReference type="PANTHER" id="PTHR42951:SF4">
    <property type="entry name" value="ACYL-COENZYME A THIOESTERASE MBLAC2"/>
    <property type="match status" value="1"/>
</dbReference>
<accession>A0ABY6HR63</accession>
<keyword evidence="4" id="KW-1185">Reference proteome</keyword>
<dbReference type="CDD" id="cd16282">
    <property type="entry name" value="metallo-hydrolase-like_MBL-fold"/>
    <property type="match status" value="1"/>
</dbReference>
<dbReference type="Gene3D" id="3.60.15.10">
    <property type="entry name" value="Ribonuclease Z/Hydroxyacylglutathione hydrolase-like"/>
    <property type="match status" value="1"/>
</dbReference>
<dbReference type="InterPro" id="IPR001279">
    <property type="entry name" value="Metallo-B-lactamas"/>
</dbReference>
<dbReference type="InterPro" id="IPR036866">
    <property type="entry name" value="RibonucZ/Hydroxyglut_hydro"/>
</dbReference>
<evidence type="ECO:0000256" key="1">
    <source>
        <dbReference type="SAM" id="Coils"/>
    </source>
</evidence>
<dbReference type="PANTHER" id="PTHR42951">
    <property type="entry name" value="METALLO-BETA-LACTAMASE DOMAIN-CONTAINING"/>
    <property type="match status" value="1"/>
</dbReference>
<protein>
    <recommendedName>
        <fullName evidence="2">Metallo-beta-lactamase domain-containing protein</fullName>
    </recommendedName>
</protein>
<dbReference type="SUPFAM" id="SSF56281">
    <property type="entry name" value="Metallo-hydrolase/oxidoreductase"/>
    <property type="match status" value="1"/>
</dbReference>
<sequence>MSKAIEFDSPYFTIHKLHEGIYATLGLKDDSYESNAGFFDLGNHVIVFDTFLNYSAAKDLKRAAEEITGKQVSMVINSHYHTDHVIGNNLFDQSVPLISTQATYDITKEQAMKSVREIKALDQKEVDDLEAQLETETDETKRKNIKNELNFITRMRNPEFEVRLPDTIIKKELIIYGTKRTVHLTNVGEAHTDGDLVAYFPKEKICFMGDLLFSDCFAWIGSGKPELLNEVLKTYMDKDIDIYVSGHGPLSTKDDLTIQVDYVTELIEIIKKRIETKTEDTPISKSEFKTKIQNWDGVCYEWNINFLKEYLKQ</sequence>
<evidence type="ECO:0000313" key="4">
    <source>
        <dbReference type="Proteomes" id="UP001208689"/>
    </source>
</evidence>
<reference evidence="3" key="1">
    <citation type="submission" date="2022-09" db="EMBL/GenBank/DDBJ databases">
        <title>Actin cytoskeleton and complex cell architecture in an #Asgard archaeon.</title>
        <authorList>
            <person name="Ponce Toledo R.I."/>
            <person name="Schleper C."/>
            <person name="Rodrigues Oliveira T."/>
            <person name="Wollweber F."/>
            <person name="Xu J."/>
            <person name="Rittmann S."/>
            <person name="Klingl A."/>
            <person name="Pilhofer M."/>
        </authorList>
    </citation>
    <scope>NUCLEOTIDE SEQUENCE</scope>
    <source>
        <strain evidence="3">B-35</strain>
    </source>
</reference>
<name>A0ABY6HR63_9ARCH</name>
<keyword evidence="1" id="KW-0175">Coiled coil</keyword>
<dbReference type="Pfam" id="PF00753">
    <property type="entry name" value="Lactamase_B"/>
    <property type="match status" value="1"/>
</dbReference>
<dbReference type="EMBL" id="CP104013">
    <property type="protein sequence ID" value="UYP45372.1"/>
    <property type="molecule type" value="Genomic_DNA"/>
</dbReference>
<feature type="domain" description="Metallo-beta-lactamase" evidence="2">
    <location>
        <begin position="33"/>
        <end position="247"/>
    </location>
</feature>
<evidence type="ECO:0000313" key="3">
    <source>
        <dbReference type="EMBL" id="UYP45372.1"/>
    </source>
</evidence>
<evidence type="ECO:0000259" key="2">
    <source>
        <dbReference type="SMART" id="SM00849"/>
    </source>
</evidence>
<dbReference type="SMART" id="SM00849">
    <property type="entry name" value="Lactamase_B"/>
    <property type="match status" value="1"/>
</dbReference>
<proteinExistence type="predicted"/>
<organism evidence="3 4">
    <name type="scientific">Candidatus Lokiarchaeum ossiferum</name>
    <dbReference type="NCBI Taxonomy" id="2951803"/>
    <lineage>
        <taxon>Archaea</taxon>
        <taxon>Promethearchaeati</taxon>
        <taxon>Promethearchaeota</taxon>
        <taxon>Promethearchaeia</taxon>
        <taxon>Promethearchaeales</taxon>
        <taxon>Promethearchaeaceae</taxon>
        <taxon>Candidatus Lokiarchaeum</taxon>
    </lineage>
</organism>
<feature type="coiled-coil region" evidence="1">
    <location>
        <begin position="112"/>
        <end position="146"/>
    </location>
</feature>
<dbReference type="InterPro" id="IPR050855">
    <property type="entry name" value="NDM-1-like"/>
</dbReference>
<gene>
    <name evidence="3" type="ORF">NEF87_001657</name>
</gene>
<dbReference type="Proteomes" id="UP001208689">
    <property type="component" value="Chromosome"/>
</dbReference>